<evidence type="ECO:0000256" key="1">
    <source>
        <dbReference type="ARBA" id="ARBA00004196"/>
    </source>
</evidence>
<accession>A0A221W4S4</accession>
<dbReference type="PANTHER" id="PTHR46847:SF3">
    <property type="entry name" value="GALACTOFURANOSE-BINDING PROTEIN YTFQ"/>
    <property type="match status" value="1"/>
</dbReference>
<proteinExistence type="inferred from homology"/>
<comment type="similarity">
    <text evidence="2">Belongs to the bacterial solute-binding protein 2 family.</text>
</comment>
<evidence type="ECO:0000256" key="3">
    <source>
        <dbReference type="ARBA" id="ARBA00022729"/>
    </source>
</evidence>
<reference evidence="6 7" key="1">
    <citation type="submission" date="2017-07" db="EMBL/GenBank/DDBJ databases">
        <title>Complete genome sequence of Actinoalloteichus hoggarensis DSM 45943, type strain of Actinoalloteichus hoggarensis.</title>
        <authorList>
            <person name="Ruckert C."/>
            <person name="Nouioui I."/>
            <person name="Willmese J."/>
            <person name="van Wezel G."/>
            <person name="Klenk H.-P."/>
            <person name="Kalinowski J."/>
            <person name="Zotchev S.B."/>
        </authorList>
    </citation>
    <scope>NUCLEOTIDE SEQUENCE [LARGE SCALE GENOMIC DNA]</scope>
    <source>
        <strain evidence="6 7">DSM 45943</strain>
    </source>
</reference>
<evidence type="ECO:0000313" key="6">
    <source>
        <dbReference type="EMBL" id="ASO20882.1"/>
    </source>
</evidence>
<dbReference type="PANTHER" id="PTHR46847">
    <property type="entry name" value="D-ALLOSE-BINDING PERIPLASMIC PROTEIN-RELATED"/>
    <property type="match status" value="1"/>
</dbReference>
<keyword evidence="7" id="KW-1185">Reference proteome</keyword>
<dbReference type="GO" id="GO:0030313">
    <property type="term" value="C:cell envelope"/>
    <property type="evidence" value="ECO:0007669"/>
    <property type="project" value="UniProtKB-SubCell"/>
</dbReference>
<evidence type="ECO:0000313" key="7">
    <source>
        <dbReference type="Proteomes" id="UP000204221"/>
    </source>
</evidence>
<comment type="subcellular location">
    <subcellularLocation>
        <location evidence="1">Cell envelope</location>
    </subcellularLocation>
</comment>
<evidence type="ECO:0000256" key="4">
    <source>
        <dbReference type="SAM" id="MobiDB-lite"/>
    </source>
</evidence>
<evidence type="ECO:0000259" key="5">
    <source>
        <dbReference type="Pfam" id="PF13407"/>
    </source>
</evidence>
<gene>
    <name evidence="6" type="primary">ytfQ</name>
    <name evidence="6" type="ORF">AHOG_16280</name>
</gene>
<dbReference type="CDD" id="cd06309">
    <property type="entry name" value="PBP1_galactofuranose_YtfQ-like"/>
    <property type="match status" value="1"/>
</dbReference>
<protein>
    <submittedName>
        <fullName evidence="6">ABC transporter periplasmic-binding protein YtfQ</fullName>
    </submittedName>
</protein>
<sequence length="380" mass="39638">MIGITDGHDVVAPGNKEFGMTRTGVPRSRRLFAAVAAAGIVLTGCTNTGEEDAPSSAPADGGDGQVVRETEDTGEGCTLEEYGAEPLDLEGAVVGFSQSEPDTAAFRAAETASIRAAADEVGVGELLVTNADNELPKQIADIQDLLNRGVELLLVAPVNSDGLDPALDAAREAGVPVITIDRKVTNTPCEDYVTFLGSDFYDQGARAADAMSEATGGEAQVAILLGSSGNNVTDDRNAGFKDQVEAEHPGLEIVAEQPANFARDEGQAVAEQLLQSNPDITAIYAHNDEMALGAVTAVQSAGLQPGVDVKIVSIDGTRNAVEAIVDGQINAVIESNPRFGPLAFETAQRFYDGETIPEDVIIEDDMYDSENAEANLGNAF</sequence>
<dbReference type="InterPro" id="IPR028082">
    <property type="entry name" value="Peripla_BP_I"/>
</dbReference>
<feature type="region of interest" description="Disordered" evidence="4">
    <location>
        <begin position="47"/>
        <end position="73"/>
    </location>
</feature>
<evidence type="ECO:0000256" key="2">
    <source>
        <dbReference type="ARBA" id="ARBA00007639"/>
    </source>
</evidence>
<organism evidence="6 7">
    <name type="scientific">Actinoalloteichus hoggarensis</name>
    <dbReference type="NCBI Taxonomy" id="1470176"/>
    <lineage>
        <taxon>Bacteria</taxon>
        <taxon>Bacillati</taxon>
        <taxon>Actinomycetota</taxon>
        <taxon>Actinomycetes</taxon>
        <taxon>Pseudonocardiales</taxon>
        <taxon>Pseudonocardiaceae</taxon>
        <taxon>Actinoalloteichus</taxon>
    </lineage>
</organism>
<dbReference type="Gene3D" id="3.40.50.2300">
    <property type="match status" value="2"/>
</dbReference>
<name>A0A221W4S4_9PSEU</name>
<dbReference type="SUPFAM" id="SSF53822">
    <property type="entry name" value="Periplasmic binding protein-like I"/>
    <property type="match status" value="1"/>
</dbReference>
<dbReference type="GO" id="GO:0030246">
    <property type="term" value="F:carbohydrate binding"/>
    <property type="evidence" value="ECO:0007669"/>
    <property type="project" value="UniProtKB-ARBA"/>
</dbReference>
<dbReference type="KEGG" id="ahg:AHOG_16280"/>
<dbReference type="EMBL" id="CP022521">
    <property type="protein sequence ID" value="ASO20882.1"/>
    <property type="molecule type" value="Genomic_DNA"/>
</dbReference>
<keyword evidence="3" id="KW-0732">Signal</keyword>
<feature type="domain" description="Periplasmic binding protein" evidence="5">
    <location>
        <begin position="95"/>
        <end position="354"/>
    </location>
</feature>
<dbReference type="AlphaFoldDB" id="A0A221W4S4"/>
<dbReference type="Pfam" id="PF13407">
    <property type="entry name" value="Peripla_BP_4"/>
    <property type="match status" value="1"/>
</dbReference>
<dbReference type="Proteomes" id="UP000204221">
    <property type="component" value="Chromosome"/>
</dbReference>
<dbReference type="InterPro" id="IPR025997">
    <property type="entry name" value="SBP_2_dom"/>
</dbReference>